<evidence type="ECO:0000313" key="1">
    <source>
        <dbReference type="EMBL" id="KAG1530893.1"/>
    </source>
</evidence>
<evidence type="ECO:0000313" key="2">
    <source>
        <dbReference type="Proteomes" id="UP000717996"/>
    </source>
</evidence>
<name>A0A9P6XRU7_RHIOR</name>
<protein>
    <submittedName>
        <fullName evidence="1">Uncharacterized protein</fullName>
    </submittedName>
</protein>
<sequence length="75" mass="8263">MSRPVVSEPFLFMDISGPVECKSDLRFLVTTYAQDRLVGDDLSRDDAVGVGEGDLAKPPIWSKLLLAGRTMNNHN</sequence>
<gene>
    <name evidence="1" type="ORF">G6F51_013691</name>
</gene>
<dbReference type="Proteomes" id="UP000717996">
    <property type="component" value="Unassembled WGS sequence"/>
</dbReference>
<proteinExistence type="predicted"/>
<dbReference type="EMBL" id="JAANIT010006126">
    <property type="protein sequence ID" value="KAG1530893.1"/>
    <property type="molecule type" value="Genomic_DNA"/>
</dbReference>
<reference evidence="1" key="1">
    <citation type="journal article" date="2020" name="Microb. Genom.">
        <title>Genetic diversity of clinical and environmental Mucorales isolates obtained from an investigation of mucormycosis cases among solid organ transplant recipients.</title>
        <authorList>
            <person name="Nguyen M.H."/>
            <person name="Kaul D."/>
            <person name="Muto C."/>
            <person name="Cheng S.J."/>
            <person name="Richter R.A."/>
            <person name="Bruno V.M."/>
            <person name="Liu G."/>
            <person name="Beyhan S."/>
            <person name="Sundermann A.J."/>
            <person name="Mounaud S."/>
            <person name="Pasculle A.W."/>
            <person name="Nierman W.C."/>
            <person name="Driscoll E."/>
            <person name="Cumbie R."/>
            <person name="Clancy C.J."/>
            <person name="Dupont C.L."/>
        </authorList>
    </citation>
    <scope>NUCLEOTIDE SEQUENCE</scope>
    <source>
        <strain evidence="1">GL16</strain>
    </source>
</reference>
<comment type="caution">
    <text evidence="1">The sequence shown here is derived from an EMBL/GenBank/DDBJ whole genome shotgun (WGS) entry which is preliminary data.</text>
</comment>
<accession>A0A9P6XRU7</accession>
<organism evidence="1 2">
    <name type="scientific">Rhizopus oryzae</name>
    <name type="common">Mucormycosis agent</name>
    <name type="synonym">Rhizopus arrhizus var. delemar</name>
    <dbReference type="NCBI Taxonomy" id="64495"/>
    <lineage>
        <taxon>Eukaryota</taxon>
        <taxon>Fungi</taxon>
        <taxon>Fungi incertae sedis</taxon>
        <taxon>Mucoromycota</taxon>
        <taxon>Mucoromycotina</taxon>
        <taxon>Mucoromycetes</taxon>
        <taxon>Mucorales</taxon>
        <taxon>Mucorineae</taxon>
        <taxon>Rhizopodaceae</taxon>
        <taxon>Rhizopus</taxon>
    </lineage>
</organism>
<dbReference type="AlphaFoldDB" id="A0A9P6XRU7"/>